<evidence type="ECO:0000256" key="1">
    <source>
        <dbReference type="ARBA" id="ARBA00022801"/>
    </source>
</evidence>
<gene>
    <name evidence="3" type="ORF">SRIMR7_12770</name>
</gene>
<dbReference type="InterPro" id="IPR042001">
    <property type="entry name" value="Sortase_F"/>
</dbReference>
<accession>A0ABY3YY95</accession>
<dbReference type="Gene3D" id="2.40.260.10">
    <property type="entry name" value="Sortase"/>
    <property type="match status" value="1"/>
</dbReference>
<dbReference type="SUPFAM" id="SSF63817">
    <property type="entry name" value="Sortase"/>
    <property type="match status" value="1"/>
</dbReference>
<evidence type="ECO:0000313" key="3">
    <source>
        <dbReference type="EMBL" id="UNZ03020.1"/>
    </source>
</evidence>
<keyword evidence="1" id="KW-0378">Hydrolase</keyword>
<dbReference type="EMBL" id="CP094298">
    <property type="protein sequence ID" value="UNZ03020.1"/>
    <property type="molecule type" value="Genomic_DNA"/>
</dbReference>
<organism evidence="3 4">
    <name type="scientific">Streptomyces rimosus subsp. rimosus</name>
    <dbReference type="NCBI Taxonomy" id="132474"/>
    <lineage>
        <taxon>Bacteria</taxon>
        <taxon>Bacillati</taxon>
        <taxon>Actinomycetota</taxon>
        <taxon>Actinomycetes</taxon>
        <taxon>Kitasatosporales</taxon>
        <taxon>Streptomycetaceae</taxon>
        <taxon>Streptomyces</taxon>
    </lineage>
</organism>
<dbReference type="RefSeq" id="WP_043978701.1">
    <property type="nucleotide sequence ID" value="NZ_CP043497.1"/>
</dbReference>
<dbReference type="CDD" id="cd05829">
    <property type="entry name" value="Sortase_F"/>
    <property type="match status" value="1"/>
</dbReference>
<dbReference type="InterPro" id="IPR005754">
    <property type="entry name" value="Sortase"/>
</dbReference>
<feature type="signal peptide" evidence="2">
    <location>
        <begin position="1"/>
        <end position="31"/>
    </location>
</feature>
<dbReference type="Pfam" id="PF04203">
    <property type="entry name" value="Sortase"/>
    <property type="match status" value="1"/>
</dbReference>
<evidence type="ECO:0000256" key="2">
    <source>
        <dbReference type="SAM" id="SignalP"/>
    </source>
</evidence>
<feature type="chain" id="PRO_5046093039" evidence="2">
    <location>
        <begin position="32"/>
        <end position="206"/>
    </location>
</feature>
<keyword evidence="4" id="KW-1185">Reference proteome</keyword>
<dbReference type="NCBIfam" id="NF033748">
    <property type="entry name" value="class_F_sortase"/>
    <property type="match status" value="1"/>
</dbReference>
<protein>
    <submittedName>
        <fullName evidence="3">Sortase family protein</fullName>
    </submittedName>
</protein>
<dbReference type="GeneID" id="66857885"/>
<name>A0ABY3YY95_STRRM</name>
<dbReference type="InterPro" id="IPR023365">
    <property type="entry name" value="Sortase_dom-sf"/>
</dbReference>
<reference evidence="3 4" key="1">
    <citation type="submission" date="2022-03" db="EMBL/GenBank/DDBJ databases">
        <title>Complete genome of Streptomyces rimosus ssp. rimosus R7 (=ATCC 10970).</title>
        <authorList>
            <person name="Beganovic S."/>
            <person name="Ruckert C."/>
            <person name="Busche T."/>
            <person name="Kalinowski J."/>
            <person name="Wittmann C."/>
        </authorList>
    </citation>
    <scope>NUCLEOTIDE SEQUENCE [LARGE SCALE GENOMIC DNA]</scope>
    <source>
        <strain evidence="3 4">R7</strain>
    </source>
</reference>
<dbReference type="Proteomes" id="UP000829494">
    <property type="component" value="Chromosome"/>
</dbReference>
<keyword evidence="2" id="KW-0732">Signal</keyword>
<proteinExistence type="predicted"/>
<sequence length="206" mass="21492">MTTSTTSRPGRIGRTAALSALALAVSGVLSACGGDPGLDVRMDNAAIRPAGQAAAPMKRSEPTRVQIPSAGVDSGPVLPLGLTGDGELDVPPVDKADKAGWFTKGVTPGEKGPAVLVAHYDTARGPALMKNVKKMKIGDVIKVGRADGSTATFTIREVQQVDKKDFPTDKVYGDTDRPELRLLTCGGPIVDGHRSDNIVFYADLVK</sequence>
<evidence type="ECO:0000313" key="4">
    <source>
        <dbReference type="Proteomes" id="UP000829494"/>
    </source>
</evidence>